<feature type="compositionally biased region" description="Basic and acidic residues" evidence="1">
    <location>
        <begin position="93"/>
        <end position="136"/>
    </location>
</feature>
<feature type="region of interest" description="Disordered" evidence="1">
    <location>
        <begin position="87"/>
        <end position="136"/>
    </location>
</feature>
<name>A0A6U5AL12_HEMAN</name>
<keyword evidence="2" id="KW-0732">Signal</keyword>
<dbReference type="AlphaFoldDB" id="A0A6U5AL12"/>
<dbReference type="EMBL" id="HBFX01043518">
    <property type="protein sequence ID" value="CAD8975146.1"/>
    <property type="molecule type" value="Transcribed_RNA"/>
</dbReference>
<protein>
    <submittedName>
        <fullName evidence="3">Uncharacterized protein</fullName>
    </submittedName>
</protein>
<feature type="signal peptide" evidence="2">
    <location>
        <begin position="1"/>
        <end position="21"/>
    </location>
</feature>
<organism evidence="3">
    <name type="scientific">Hemiselmis andersenii</name>
    <name type="common">Cryptophyte alga</name>
    <dbReference type="NCBI Taxonomy" id="464988"/>
    <lineage>
        <taxon>Eukaryota</taxon>
        <taxon>Cryptophyceae</taxon>
        <taxon>Cryptomonadales</taxon>
        <taxon>Hemiselmidaceae</taxon>
        <taxon>Hemiselmis</taxon>
    </lineage>
</organism>
<evidence type="ECO:0000256" key="1">
    <source>
        <dbReference type="SAM" id="MobiDB-lite"/>
    </source>
</evidence>
<reference evidence="3" key="1">
    <citation type="submission" date="2021-01" db="EMBL/GenBank/DDBJ databases">
        <authorList>
            <person name="Corre E."/>
            <person name="Pelletier E."/>
            <person name="Niang G."/>
            <person name="Scheremetjew M."/>
            <person name="Finn R."/>
            <person name="Kale V."/>
            <person name="Holt S."/>
            <person name="Cochrane G."/>
            <person name="Meng A."/>
            <person name="Brown T."/>
            <person name="Cohen L."/>
        </authorList>
    </citation>
    <scope>NUCLEOTIDE SEQUENCE</scope>
    <source>
        <strain evidence="3">CCMP644</strain>
    </source>
</reference>
<evidence type="ECO:0000313" key="3">
    <source>
        <dbReference type="EMBL" id="CAD8975146.1"/>
    </source>
</evidence>
<gene>
    <name evidence="3" type="ORF">HAND00432_LOCUS26151</name>
</gene>
<proteinExistence type="predicted"/>
<sequence length="148" mass="15988">MVSSTKCVGLCLLGAAGLASAFSPSLHTAPALRASPLGMSMSSEETSCAATSRRAFLGASAAAAVFGMSGAASAEEKVMIMEMELTAPSEEEDKARIKREFQKMKEKENKSSKPRWQQDLEKQRGKKEQARRDVKNRDELCEVLGRGC</sequence>
<evidence type="ECO:0000256" key="2">
    <source>
        <dbReference type="SAM" id="SignalP"/>
    </source>
</evidence>
<accession>A0A6U5AL12</accession>
<feature type="chain" id="PRO_5030160475" evidence="2">
    <location>
        <begin position="22"/>
        <end position="148"/>
    </location>
</feature>